<reference evidence="8 9" key="1">
    <citation type="journal article" date="2010" name="Stand. Genomic Sci.">
        <title>Complete genome sequence of Streptosporangium roseum type strain (NI 9100).</title>
        <authorList>
            <person name="Nolan M."/>
            <person name="Sikorski J."/>
            <person name="Jando M."/>
            <person name="Lucas S."/>
            <person name="Lapidus A."/>
            <person name="Glavina Del Rio T."/>
            <person name="Chen F."/>
            <person name="Tice H."/>
            <person name="Pitluck S."/>
            <person name="Cheng J.F."/>
            <person name="Chertkov O."/>
            <person name="Sims D."/>
            <person name="Meincke L."/>
            <person name="Brettin T."/>
            <person name="Han C."/>
            <person name="Detter J.C."/>
            <person name="Bruce D."/>
            <person name="Goodwin L."/>
            <person name="Land M."/>
            <person name="Hauser L."/>
            <person name="Chang Y.J."/>
            <person name="Jeffries C.D."/>
            <person name="Ivanova N."/>
            <person name="Mavromatis K."/>
            <person name="Mikhailova N."/>
            <person name="Chen A."/>
            <person name="Palaniappan K."/>
            <person name="Chain P."/>
            <person name="Rohde M."/>
            <person name="Goker M."/>
            <person name="Bristow J."/>
            <person name="Eisen J.A."/>
            <person name="Markowitz V."/>
            <person name="Hugenholtz P."/>
            <person name="Kyrpides N.C."/>
            <person name="Klenk H.P."/>
        </authorList>
    </citation>
    <scope>NUCLEOTIDE SEQUENCE [LARGE SCALE GENOMIC DNA]</scope>
    <source>
        <strain evidence="9">ATCC 12428 / DSM 43021 / JCM 3005 / NI 9100</strain>
    </source>
</reference>
<proteinExistence type="inferred from homology"/>
<evidence type="ECO:0000256" key="1">
    <source>
        <dbReference type="ARBA" id="ARBA00007074"/>
    </source>
</evidence>
<evidence type="ECO:0000259" key="7">
    <source>
        <dbReference type="PROSITE" id="PS51935"/>
    </source>
</evidence>
<feature type="region of interest" description="Disordered" evidence="5">
    <location>
        <begin position="32"/>
        <end position="51"/>
    </location>
</feature>
<dbReference type="AlphaFoldDB" id="D2AVQ2"/>
<name>D2AVQ2_STRRD</name>
<feature type="signal peptide" evidence="6">
    <location>
        <begin position="1"/>
        <end position="33"/>
    </location>
</feature>
<dbReference type="SUPFAM" id="SSF54001">
    <property type="entry name" value="Cysteine proteinases"/>
    <property type="match status" value="1"/>
</dbReference>
<dbReference type="eggNOG" id="COG0791">
    <property type="taxonomic scope" value="Bacteria"/>
</dbReference>
<comment type="similarity">
    <text evidence="1">Belongs to the peptidase C40 family.</text>
</comment>
<dbReference type="Pfam" id="PF00877">
    <property type="entry name" value="NLPC_P60"/>
    <property type="match status" value="1"/>
</dbReference>
<dbReference type="InterPro" id="IPR000064">
    <property type="entry name" value="NLP_P60_dom"/>
</dbReference>
<protein>
    <submittedName>
        <fullName evidence="8">Cell wall-associated hydrolase (Invasion-associated protein)-like protein</fullName>
    </submittedName>
</protein>
<evidence type="ECO:0000256" key="2">
    <source>
        <dbReference type="ARBA" id="ARBA00022670"/>
    </source>
</evidence>
<dbReference type="HOGENOM" id="CLU_016043_6_7_11"/>
<gene>
    <name evidence="8" type="ordered locus">Sros_8043</name>
</gene>
<keyword evidence="4" id="KW-0788">Thiol protease</keyword>
<keyword evidence="3 8" id="KW-0378">Hydrolase</keyword>
<dbReference type="GO" id="GO:0008234">
    <property type="term" value="F:cysteine-type peptidase activity"/>
    <property type="evidence" value="ECO:0007669"/>
    <property type="project" value="UniProtKB-KW"/>
</dbReference>
<dbReference type="InterPro" id="IPR038765">
    <property type="entry name" value="Papain-like_cys_pep_sf"/>
</dbReference>
<dbReference type="RefSeq" id="WP_012894428.1">
    <property type="nucleotide sequence ID" value="NC_013595.1"/>
</dbReference>
<evidence type="ECO:0000313" key="9">
    <source>
        <dbReference type="Proteomes" id="UP000002029"/>
    </source>
</evidence>
<dbReference type="InterPro" id="IPR051794">
    <property type="entry name" value="PG_Endopeptidase_C40"/>
</dbReference>
<dbReference type="KEGG" id="sro:Sros_8043"/>
<keyword evidence="9" id="KW-1185">Reference proteome</keyword>
<evidence type="ECO:0000256" key="6">
    <source>
        <dbReference type="SAM" id="SignalP"/>
    </source>
</evidence>
<feature type="chain" id="PRO_5003029239" evidence="6">
    <location>
        <begin position="34"/>
        <end position="210"/>
    </location>
</feature>
<dbReference type="EMBL" id="CP001814">
    <property type="protein sequence ID" value="ACZ90698.1"/>
    <property type="molecule type" value="Genomic_DNA"/>
</dbReference>
<dbReference type="STRING" id="479432.Sros_8043"/>
<dbReference type="PANTHER" id="PTHR47359">
    <property type="entry name" value="PEPTIDOGLYCAN DL-ENDOPEPTIDASE CWLO"/>
    <property type="match status" value="1"/>
</dbReference>
<evidence type="ECO:0000256" key="3">
    <source>
        <dbReference type="ARBA" id="ARBA00022801"/>
    </source>
</evidence>
<organism evidence="8 9">
    <name type="scientific">Streptosporangium roseum (strain ATCC 12428 / DSM 43021 / JCM 3005 / KCTC 9067 / NCIMB 10171 / NRRL 2505 / NI 9100)</name>
    <dbReference type="NCBI Taxonomy" id="479432"/>
    <lineage>
        <taxon>Bacteria</taxon>
        <taxon>Bacillati</taxon>
        <taxon>Actinomycetota</taxon>
        <taxon>Actinomycetes</taxon>
        <taxon>Streptosporangiales</taxon>
        <taxon>Streptosporangiaceae</taxon>
        <taxon>Streptosporangium</taxon>
    </lineage>
</organism>
<dbReference type="PROSITE" id="PS51935">
    <property type="entry name" value="NLPC_P60"/>
    <property type="match status" value="1"/>
</dbReference>
<dbReference type="Proteomes" id="UP000002029">
    <property type="component" value="Chromosome"/>
</dbReference>
<dbReference type="GO" id="GO:0006508">
    <property type="term" value="P:proteolysis"/>
    <property type="evidence" value="ECO:0007669"/>
    <property type="project" value="UniProtKB-KW"/>
</dbReference>
<evidence type="ECO:0000256" key="5">
    <source>
        <dbReference type="SAM" id="MobiDB-lite"/>
    </source>
</evidence>
<evidence type="ECO:0000313" key="8">
    <source>
        <dbReference type="EMBL" id="ACZ90698.1"/>
    </source>
</evidence>
<dbReference type="Gene3D" id="3.90.1720.10">
    <property type="entry name" value="endopeptidase domain like (from Nostoc punctiforme)"/>
    <property type="match status" value="1"/>
</dbReference>
<keyword evidence="2" id="KW-0645">Protease</keyword>
<accession>D2AVQ2</accession>
<evidence type="ECO:0000256" key="4">
    <source>
        <dbReference type="ARBA" id="ARBA00022807"/>
    </source>
</evidence>
<feature type="domain" description="NlpC/P60" evidence="7">
    <location>
        <begin position="66"/>
        <end position="184"/>
    </location>
</feature>
<sequence>MEGTILSGKIYPRVLTLLVAGTTVFATPSLAQADTPAPAPSPAPSPEATTLTGPKLKEILAEQAPKPAWKKALKWAMAQRGTPYVWGGTGRGGFDCSGLMLRAYGAAGIKLPRVAADQYRAFSKKIAWKNLKPGDLVFFHGLGHVGMISKPGYMVHAPQSGDVVKEEKLNAWRRSSFVGGVRPDPAGVKLSVEQAKRAAEPAPTMLEATA</sequence>
<dbReference type="PANTHER" id="PTHR47359:SF3">
    <property type="entry name" value="NLP_P60 DOMAIN-CONTAINING PROTEIN-RELATED"/>
    <property type="match status" value="1"/>
</dbReference>
<keyword evidence="6" id="KW-0732">Signal</keyword>